<gene>
    <name evidence="2" type="ORF">A3841_14575</name>
</gene>
<organism evidence="2 3">
    <name type="scientific">Pontibacter flavimaris</name>
    <dbReference type="NCBI Taxonomy" id="1797110"/>
    <lineage>
        <taxon>Bacteria</taxon>
        <taxon>Pseudomonadati</taxon>
        <taxon>Bacteroidota</taxon>
        <taxon>Cytophagia</taxon>
        <taxon>Cytophagales</taxon>
        <taxon>Hymenobacteraceae</taxon>
        <taxon>Pontibacter</taxon>
    </lineage>
</organism>
<evidence type="ECO:0008006" key="4">
    <source>
        <dbReference type="Google" id="ProtNLM"/>
    </source>
</evidence>
<evidence type="ECO:0000313" key="3">
    <source>
        <dbReference type="Proteomes" id="UP000186551"/>
    </source>
</evidence>
<dbReference type="Proteomes" id="UP000186551">
    <property type="component" value="Unassembled WGS sequence"/>
</dbReference>
<comment type="caution">
    <text evidence="2">The sequence shown here is derived from an EMBL/GenBank/DDBJ whole genome shotgun (WGS) entry which is preliminary data.</text>
</comment>
<sequence>MNKFLPLRLHLWLALAYTLLALILVAKTGTVPTLPDLLIFLFPLFMYVVRVATGERPSS</sequence>
<keyword evidence="1" id="KW-1133">Transmembrane helix</keyword>
<evidence type="ECO:0000256" key="1">
    <source>
        <dbReference type="SAM" id="Phobius"/>
    </source>
</evidence>
<keyword evidence="1" id="KW-0472">Membrane</keyword>
<dbReference type="AlphaFoldDB" id="A0A1Q5PFN5"/>
<evidence type="ECO:0000313" key="2">
    <source>
        <dbReference type="EMBL" id="OKL41049.1"/>
    </source>
</evidence>
<feature type="transmembrane region" description="Helical" evidence="1">
    <location>
        <begin position="36"/>
        <end position="53"/>
    </location>
</feature>
<accession>A0A1Q5PFN5</accession>
<dbReference type="EMBL" id="LVWA01000004">
    <property type="protein sequence ID" value="OKL41049.1"/>
    <property type="molecule type" value="Genomic_DNA"/>
</dbReference>
<dbReference type="STRING" id="1797110.A3841_14575"/>
<protein>
    <recommendedName>
        <fullName evidence="4">Transmembrane protein</fullName>
    </recommendedName>
</protein>
<name>A0A1Q5PFN5_9BACT</name>
<keyword evidence="3" id="KW-1185">Reference proteome</keyword>
<keyword evidence="1" id="KW-0812">Transmembrane</keyword>
<proteinExistence type="predicted"/>
<reference evidence="2 3" key="1">
    <citation type="submission" date="2016-03" db="EMBL/GenBank/DDBJ databases">
        <title>Genome sequence of Pontibacter sp. nov., of the family cytophagaceae, isolated from marine sediment of the Yellow Sea, China.</title>
        <authorList>
            <person name="Zhang G."/>
            <person name="Zhang R."/>
        </authorList>
    </citation>
    <scope>NUCLEOTIDE SEQUENCE [LARGE SCALE GENOMIC DNA]</scope>
    <source>
        <strain evidence="2 3">S10-8</strain>
    </source>
</reference>